<dbReference type="SUPFAM" id="SSF56672">
    <property type="entry name" value="DNA/RNA polymerases"/>
    <property type="match status" value="1"/>
</dbReference>
<accession>A0A8C2G5B3</accession>
<dbReference type="AlphaFoldDB" id="A0A8C2G5B3"/>
<sequence>MMKQARSKYFLNLVNQNKRNPKVVSDTIQNIVSPSTPLVPVFTIEDCNNFLKYFVNKVNEIKSSVKASDESPIVVATPNCSWANFSVVSLDDVMILLKKMKPSSCPLDILPTSMFVKVIDLVGPIVVKIINISLSTGIVPNFYKQVVISPILKKPNLDPAEHCNYRPISKLPFLSKVLEKVVAEQLTAFLSNNGLLDKYQSGFRKMHSTETALLKVSNKVQMGADSGRYSVLVLLDLSSAFDTVDHKILLHRLENEFGVAGPVLKWLSSYLSDRTFFVYVNDILSEATPFLNGVPQGSVLGPLLFLLYITPLGNILKHFNNVSYHFYADDIQLYCSFNDSDFHKLTDLLNCISCVKS</sequence>
<name>A0A8C2G5B3_CYPCA</name>
<dbReference type="PROSITE" id="PS50878">
    <property type="entry name" value="RT_POL"/>
    <property type="match status" value="1"/>
</dbReference>
<dbReference type="Pfam" id="PF00078">
    <property type="entry name" value="RVT_1"/>
    <property type="match status" value="1"/>
</dbReference>
<evidence type="ECO:0000313" key="3">
    <source>
        <dbReference type="Proteomes" id="UP000694701"/>
    </source>
</evidence>
<protein>
    <recommendedName>
        <fullName evidence="1">Reverse transcriptase domain-containing protein</fullName>
    </recommendedName>
</protein>
<reference evidence="2" key="1">
    <citation type="submission" date="2025-08" db="UniProtKB">
        <authorList>
            <consortium name="Ensembl"/>
        </authorList>
    </citation>
    <scope>IDENTIFICATION</scope>
</reference>
<organism evidence="2 3">
    <name type="scientific">Cyprinus carpio</name>
    <name type="common">Common carp</name>
    <dbReference type="NCBI Taxonomy" id="7962"/>
    <lineage>
        <taxon>Eukaryota</taxon>
        <taxon>Metazoa</taxon>
        <taxon>Chordata</taxon>
        <taxon>Craniata</taxon>
        <taxon>Vertebrata</taxon>
        <taxon>Euteleostomi</taxon>
        <taxon>Actinopterygii</taxon>
        <taxon>Neopterygii</taxon>
        <taxon>Teleostei</taxon>
        <taxon>Ostariophysi</taxon>
        <taxon>Cypriniformes</taxon>
        <taxon>Cyprinidae</taxon>
        <taxon>Cyprininae</taxon>
        <taxon>Cyprinus</taxon>
    </lineage>
</organism>
<dbReference type="InterPro" id="IPR000477">
    <property type="entry name" value="RT_dom"/>
</dbReference>
<dbReference type="Proteomes" id="UP000694701">
    <property type="component" value="Unplaced"/>
</dbReference>
<dbReference type="Ensembl" id="ENSCCRT00020072937.1">
    <property type="protein sequence ID" value="ENSCCRP00020066288.1"/>
    <property type="gene ID" value="ENSCCRG00020031152.1"/>
</dbReference>
<dbReference type="CDD" id="cd01650">
    <property type="entry name" value="RT_nLTR_like"/>
    <property type="match status" value="1"/>
</dbReference>
<evidence type="ECO:0000313" key="2">
    <source>
        <dbReference type="Ensembl" id="ENSCCRP00020066288.1"/>
    </source>
</evidence>
<evidence type="ECO:0000259" key="1">
    <source>
        <dbReference type="PROSITE" id="PS50878"/>
    </source>
</evidence>
<dbReference type="PANTHER" id="PTHR33332">
    <property type="entry name" value="REVERSE TRANSCRIPTASE DOMAIN-CONTAINING PROTEIN"/>
    <property type="match status" value="1"/>
</dbReference>
<feature type="domain" description="Reverse transcriptase" evidence="1">
    <location>
        <begin position="132"/>
        <end position="357"/>
    </location>
</feature>
<dbReference type="InterPro" id="IPR043502">
    <property type="entry name" value="DNA/RNA_pol_sf"/>
</dbReference>
<proteinExistence type="predicted"/>